<protein>
    <recommendedName>
        <fullName evidence="4">Phage integrase SAM-like domain-containing protein</fullName>
    </recommendedName>
</protein>
<organism evidence="2 3">
    <name type="scientific">Modicisalibacter ilicicola DSM 19980</name>
    <dbReference type="NCBI Taxonomy" id="1121942"/>
    <lineage>
        <taxon>Bacteria</taxon>
        <taxon>Pseudomonadati</taxon>
        <taxon>Pseudomonadota</taxon>
        <taxon>Gammaproteobacteria</taxon>
        <taxon>Oceanospirillales</taxon>
        <taxon>Halomonadaceae</taxon>
        <taxon>Modicisalibacter</taxon>
    </lineage>
</organism>
<accession>A0A1M5DH33</accession>
<evidence type="ECO:0000256" key="1">
    <source>
        <dbReference type="SAM" id="Coils"/>
    </source>
</evidence>
<dbReference type="Proteomes" id="UP000184346">
    <property type="component" value="Unassembled WGS sequence"/>
</dbReference>
<dbReference type="EMBL" id="FQUJ01000017">
    <property type="protein sequence ID" value="SHF66298.1"/>
    <property type="molecule type" value="Genomic_DNA"/>
</dbReference>
<evidence type="ECO:0000313" key="3">
    <source>
        <dbReference type="Proteomes" id="UP000184346"/>
    </source>
</evidence>
<dbReference type="AlphaFoldDB" id="A0A1M5DH33"/>
<evidence type="ECO:0000313" key="2">
    <source>
        <dbReference type="EMBL" id="SHF66298.1"/>
    </source>
</evidence>
<dbReference type="STRING" id="1121942.SAMN02745148_03239"/>
<proteinExistence type="predicted"/>
<dbReference type="OrthoDB" id="6132279at2"/>
<name>A0A1M5DH33_9GAMM</name>
<evidence type="ECO:0008006" key="4">
    <source>
        <dbReference type="Google" id="ProtNLM"/>
    </source>
</evidence>
<keyword evidence="3" id="KW-1185">Reference proteome</keyword>
<feature type="coiled-coil region" evidence="1">
    <location>
        <begin position="153"/>
        <end position="180"/>
    </location>
</feature>
<reference evidence="2 3" key="1">
    <citation type="submission" date="2016-11" db="EMBL/GenBank/DDBJ databases">
        <authorList>
            <person name="Jaros S."/>
            <person name="Januszkiewicz K."/>
            <person name="Wedrychowicz H."/>
        </authorList>
    </citation>
    <scope>NUCLEOTIDE SEQUENCE [LARGE SCALE GENOMIC DNA]</scope>
    <source>
        <strain evidence="2 3">DSM 19980</strain>
    </source>
</reference>
<gene>
    <name evidence="2" type="ORF">SAMN02745148_03239</name>
</gene>
<keyword evidence="1" id="KW-0175">Coiled coil</keyword>
<sequence>MARLSREKLKVKKSADIIDVVPYVGWELEVEAGDPIDVSFLYNVAGGRLIQEQLSLQLRGQRKKRAVGNVILRFLRFMAKASGRVDANSLLEYKLYLDKDLYVSVHTKSQMYSAAAGFVKRLMAAEVIAHEAIPKNFDRVKKKTYPSIFELSAIEMERFAKEKELEIESLQKELGVGKKEAVIVKYGNEVLSAFHHGAIKKIKEWEEDCEKIDKAIRKYGSDDVVALGGVSDFREREGNWQSSIMPSRNFEGAIGVLYARFNRLLPASSEWPPGICDYLKSRGWPQSRVVAAFFNSTNNLKYFLVAALTHKDLLPNVDSVAFYSYLNSFEKGNEIGSINVFFGKKRGGPVNATLPVMDPLCEVFINFQERQKRLLSEVTGGANWLNKERCELFIIFSGKRGKDYRLKLVDPSSTVDMVRYAARDLSETYPVLRPLIGKITGKSFRPTIVAMDVAEGSSFSDVSKKLNHANFSTTAGYALRIETQSSLEMKLRNFQEYLLSCNRGEGERTGTGYFCGIKGEEGVTCKGVDMCFNCEAKRIILKDSRSLSEWLAWIIKIKKSMNRLKHNNPERWSGYWEVRLAEYESMVSLCTRSEVEKASLLAFEIEQHLPFLD</sequence>
<dbReference type="RefSeq" id="WP_139249153.1">
    <property type="nucleotide sequence ID" value="NZ_FQUJ01000017.1"/>
</dbReference>